<organism evidence="6 7">
    <name type="scientific">Methylopila henanensis</name>
    <dbReference type="NCBI Taxonomy" id="873516"/>
    <lineage>
        <taxon>Bacteria</taxon>
        <taxon>Pseudomonadati</taxon>
        <taxon>Pseudomonadota</taxon>
        <taxon>Alphaproteobacteria</taxon>
        <taxon>Hyphomicrobiales</taxon>
        <taxon>Methylopilaceae</taxon>
        <taxon>Methylopila</taxon>
    </lineage>
</organism>
<evidence type="ECO:0000313" key="7">
    <source>
        <dbReference type="Proteomes" id="UP001597308"/>
    </source>
</evidence>
<name>A0ABW4K9T7_9HYPH</name>
<dbReference type="PANTHER" id="PTHR11895:SF7">
    <property type="entry name" value="GLUTAMYL-TRNA(GLN) AMIDOTRANSFERASE SUBUNIT A, MITOCHONDRIAL"/>
    <property type="match status" value="1"/>
</dbReference>
<evidence type="ECO:0000256" key="1">
    <source>
        <dbReference type="ARBA" id="ARBA00003871"/>
    </source>
</evidence>
<proteinExistence type="inferred from homology"/>
<dbReference type="RefSeq" id="WP_378800619.1">
    <property type="nucleotide sequence ID" value="NZ_JBHUER010000010.1"/>
</dbReference>
<reference evidence="7" key="1">
    <citation type="journal article" date="2019" name="Int. J. Syst. Evol. Microbiol.">
        <title>The Global Catalogue of Microorganisms (GCM) 10K type strain sequencing project: providing services to taxonomists for standard genome sequencing and annotation.</title>
        <authorList>
            <consortium name="The Broad Institute Genomics Platform"/>
            <consortium name="The Broad Institute Genome Sequencing Center for Infectious Disease"/>
            <person name="Wu L."/>
            <person name="Ma J."/>
        </authorList>
    </citation>
    <scope>NUCLEOTIDE SEQUENCE [LARGE SCALE GENOMIC DNA]</scope>
    <source>
        <strain evidence="7">KCTC 23707</strain>
    </source>
</reference>
<evidence type="ECO:0000259" key="5">
    <source>
        <dbReference type="Pfam" id="PF01425"/>
    </source>
</evidence>
<dbReference type="Gene3D" id="3.90.1300.10">
    <property type="entry name" value="Amidase signature (AS) domain"/>
    <property type="match status" value="1"/>
</dbReference>
<comment type="caution">
    <text evidence="6">The sequence shown here is derived from an EMBL/GenBank/DDBJ whole genome shotgun (WGS) entry which is preliminary data.</text>
</comment>
<dbReference type="PANTHER" id="PTHR11895">
    <property type="entry name" value="TRANSAMIDASE"/>
    <property type="match status" value="1"/>
</dbReference>
<dbReference type="SUPFAM" id="SSF75304">
    <property type="entry name" value="Amidase signature (AS) enzymes"/>
    <property type="match status" value="1"/>
</dbReference>
<comment type="similarity">
    <text evidence="2">Belongs to the amidase family.</text>
</comment>
<evidence type="ECO:0000256" key="2">
    <source>
        <dbReference type="ARBA" id="ARBA00009199"/>
    </source>
</evidence>
<dbReference type="EMBL" id="JBHUER010000010">
    <property type="protein sequence ID" value="MFD1704572.1"/>
    <property type="molecule type" value="Genomic_DNA"/>
</dbReference>
<dbReference type="InterPro" id="IPR023631">
    <property type="entry name" value="Amidase_dom"/>
</dbReference>
<dbReference type="Proteomes" id="UP001597308">
    <property type="component" value="Unassembled WGS sequence"/>
</dbReference>
<gene>
    <name evidence="6" type="ORF">ACFSCV_16320</name>
</gene>
<feature type="region of interest" description="Disordered" evidence="4">
    <location>
        <begin position="142"/>
        <end position="162"/>
    </location>
</feature>
<evidence type="ECO:0000313" key="6">
    <source>
        <dbReference type="EMBL" id="MFD1704572.1"/>
    </source>
</evidence>
<evidence type="ECO:0000256" key="3">
    <source>
        <dbReference type="ARBA" id="ARBA00021874"/>
    </source>
</evidence>
<dbReference type="PROSITE" id="PS00571">
    <property type="entry name" value="AMIDASES"/>
    <property type="match status" value="1"/>
</dbReference>
<accession>A0ABW4K9T7</accession>
<dbReference type="InterPro" id="IPR020556">
    <property type="entry name" value="Amidase_CS"/>
</dbReference>
<protein>
    <recommendedName>
        <fullName evidence="3">Indoleacetamide hydrolase</fullName>
    </recommendedName>
</protein>
<evidence type="ECO:0000256" key="4">
    <source>
        <dbReference type="SAM" id="MobiDB-lite"/>
    </source>
</evidence>
<dbReference type="Pfam" id="PF01425">
    <property type="entry name" value="Amidase"/>
    <property type="match status" value="1"/>
</dbReference>
<dbReference type="InterPro" id="IPR036928">
    <property type="entry name" value="AS_sf"/>
</dbReference>
<feature type="domain" description="Amidase" evidence="5">
    <location>
        <begin position="28"/>
        <end position="452"/>
    </location>
</feature>
<keyword evidence="7" id="KW-1185">Reference proteome</keyword>
<comment type="function">
    <text evidence="1">Hydrolyzes indole-3-acetamide (IAM) into indole-3-acetic acid (IAA).</text>
</comment>
<dbReference type="InterPro" id="IPR000120">
    <property type="entry name" value="Amidase"/>
</dbReference>
<sequence length="467" mass="50244">MTQDAHPLDLPAREIASGVRGGRFSAVDVMRESLERARATQDAFNAFALIREEAALAAAREADEAVRAGRPTGFLHGVPFAAKDLTPTTGDVTTLGSWSSGDVVPAETALCVRRLQQAGAILMAKTTTPEFAHSSFTWSPRFGATRNPRDPSRTSGGSSGGSAVAVATGVVPFAEGSDMGGSVRIPASFCGVVGLKPSLGRIPMTILPSVFDDISHFGPLARTVDDAVAFLQATAGPSDEDILSLPLTFEPERIRDENLRGKRFALSIDLGFYAVEPQVEAAIRRAAAAMADAGAVVEEVAPPWTRALVDEWYEIWCVFMSAYFGDRLATFRDRMDPAMIEIMRRGFAKDATSYKRIELLRTAMWRDMAKLFETYDALLCPTCAVTAPPVAKKDGDYFGEDAAGRLIGLDMTCPFNLTPQCPAISIPIGEADDGLPVGLQIVGRRFQDEAILGVARGVERLLGRRRV</sequence>